<dbReference type="PROSITE" id="PS50294">
    <property type="entry name" value="WD_REPEATS_REGION"/>
    <property type="match status" value="2"/>
</dbReference>
<dbReference type="PANTHER" id="PTHR19848:SF8">
    <property type="entry name" value="F-BOX AND WD REPEAT DOMAIN CONTAINING 7"/>
    <property type="match status" value="1"/>
</dbReference>
<reference evidence="6" key="2">
    <citation type="submission" date="2015-01" db="EMBL/GenBank/DDBJ databases">
        <title>Evolutionary Origins and Diversification of the Mycorrhizal Mutualists.</title>
        <authorList>
            <consortium name="DOE Joint Genome Institute"/>
            <consortium name="Mycorrhizal Genomics Consortium"/>
            <person name="Kohler A."/>
            <person name="Kuo A."/>
            <person name="Nagy L.G."/>
            <person name="Floudas D."/>
            <person name="Copeland A."/>
            <person name="Barry K.W."/>
            <person name="Cichocki N."/>
            <person name="Veneault-Fourrey C."/>
            <person name="LaButti K."/>
            <person name="Lindquist E.A."/>
            <person name="Lipzen A."/>
            <person name="Lundell T."/>
            <person name="Morin E."/>
            <person name="Murat C."/>
            <person name="Riley R."/>
            <person name="Ohm R."/>
            <person name="Sun H."/>
            <person name="Tunlid A."/>
            <person name="Henrissat B."/>
            <person name="Grigoriev I.V."/>
            <person name="Hibbett D.S."/>
            <person name="Martin F."/>
        </authorList>
    </citation>
    <scope>NUCLEOTIDE SEQUENCE [LARGE SCALE GENOMIC DNA]</scope>
    <source>
        <strain evidence="6">MAFF 305830</strain>
    </source>
</reference>
<organism evidence="5 6">
    <name type="scientific">Serendipita vermifera MAFF 305830</name>
    <dbReference type="NCBI Taxonomy" id="933852"/>
    <lineage>
        <taxon>Eukaryota</taxon>
        <taxon>Fungi</taxon>
        <taxon>Dikarya</taxon>
        <taxon>Basidiomycota</taxon>
        <taxon>Agaricomycotina</taxon>
        <taxon>Agaricomycetes</taxon>
        <taxon>Sebacinales</taxon>
        <taxon>Serendipitaceae</taxon>
        <taxon>Serendipita</taxon>
    </lineage>
</organism>
<keyword evidence="1 3" id="KW-0853">WD repeat</keyword>
<feature type="repeat" description="WD" evidence="3">
    <location>
        <begin position="977"/>
        <end position="1018"/>
    </location>
</feature>
<dbReference type="SUPFAM" id="SSF52540">
    <property type="entry name" value="P-loop containing nucleoside triphosphate hydrolases"/>
    <property type="match status" value="1"/>
</dbReference>
<keyword evidence="6" id="KW-1185">Reference proteome</keyword>
<evidence type="ECO:0000313" key="6">
    <source>
        <dbReference type="Proteomes" id="UP000054097"/>
    </source>
</evidence>
<dbReference type="SMART" id="SM00320">
    <property type="entry name" value="WD40"/>
    <property type="match status" value="7"/>
</dbReference>
<feature type="repeat" description="WD" evidence="3">
    <location>
        <begin position="1115"/>
        <end position="1148"/>
    </location>
</feature>
<dbReference type="InterPro" id="IPR056884">
    <property type="entry name" value="NPHP3-like_N"/>
</dbReference>
<reference evidence="5 6" key="1">
    <citation type="submission" date="2014-04" db="EMBL/GenBank/DDBJ databases">
        <authorList>
            <consortium name="DOE Joint Genome Institute"/>
            <person name="Kuo A."/>
            <person name="Zuccaro A."/>
            <person name="Kohler A."/>
            <person name="Nagy L.G."/>
            <person name="Floudas D."/>
            <person name="Copeland A."/>
            <person name="Barry K.W."/>
            <person name="Cichocki N."/>
            <person name="Veneault-Fourrey C."/>
            <person name="LaButti K."/>
            <person name="Lindquist E.A."/>
            <person name="Lipzen A."/>
            <person name="Lundell T."/>
            <person name="Morin E."/>
            <person name="Murat C."/>
            <person name="Sun H."/>
            <person name="Tunlid A."/>
            <person name="Henrissat B."/>
            <person name="Grigoriev I.V."/>
            <person name="Hibbett D.S."/>
            <person name="Martin F."/>
            <person name="Nordberg H.P."/>
            <person name="Cantor M.N."/>
            <person name="Hua S.X."/>
        </authorList>
    </citation>
    <scope>NUCLEOTIDE SEQUENCE [LARGE SCALE GENOMIC DNA]</scope>
    <source>
        <strain evidence="5 6">MAFF 305830</strain>
    </source>
</reference>
<dbReference type="EMBL" id="KN824327">
    <property type="protein sequence ID" value="KIM24179.1"/>
    <property type="molecule type" value="Genomic_DNA"/>
</dbReference>
<gene>
    <name evidence="5" type="ORF">M408DRAFT_331931</name>
</gene>
<evidence type="ECO:0000313" key="5">
    <source>
        <dbReference type="EMBL" id="KIM24179.1"/>
    </source>
</evidence>
<dbReference type="InterPro" id="IPR015943">
    <property type="entry name" value="WD40/YVTN_repeat-like_dom_sf"/>
</dbReference>
<dbReference type="HOGENOM" id="CLU_000288_6_3_1"/>
<dbReference type="Proteomes" id="UP000054097">
    <property type="component" value="Unassembled WGS sequence"/>
</dbReference>
<dbReference type="SUPFAM" id="SSF50978">
    <property type="entry name" value="WD40 repeat-like"/>
    <property type="match status" value="1"/>
</dbReference>
<dbReference type="SUPFAM" id="SSF101908">
    <property type="entry name" value="Putative isomerase YbhE"/>
    <property type="match status" value="1"/>
</dbReference>
<dbReference type="InterPro" id="IPR001680">
    <property type="entry name" value="WD40_rpt"/>
</dbReference>
<dbReference type="Pfam" id="PF00400">
    <property type="entry name" value="WD40"/>
    <property type="match status" value="3"/>
</dbReference>
<dbReference type="OrthoDB" id="194358at2759"/>
<dbReference type="PANTHER" id="PTHR19848">
    <property type="entry name" value="WD40 REPEAT PROTEIN"/>
    <property type="match status" value="1"/>
</dbReference>
<evidence type="ECO:0000256" key="3">
    <source>
        <dbReference type="PROSITE-ProRule" id="PRU00221"/>
    </source>
</evidence>
<evidence type="ECO:0000259" key="4">
    <source>
        <dbReference type="Pfam" id="PF24883"/>
    </source>
</evidence>
<dbReference type="Gene3D" id="2.130.10.10">
    <property type="entry name" value="YVTN repeat-like/Quinoprotein amine dehydrogenase"/>
    <property type="match status" value="2"/>
</dbReference>
<protein>
    <recommendedName>
        <fullName evidence="4">Nephrocystin 3-like N-terminal domain-containing protein</fullName>
    </recommendedName>
</protein>
<name>A0A0C3AW19_SERVB</name>
<accession>A0A0C3AW19</accession>
<evidence type="ECO:0000256" key="1">
    <source>
        <dbReference type="ARBA" id="ARBA00022574"/>
    </source>
</evidence>
<dbReference type="PROSITE" id="PS50082">
    <property type="entry name" value="WD_REPEATS_2"/>
    <property type="match status" value="3"/>
</dbReference>
<proteinExistence type="predicted"/>
<evidence type="ECO:0000256" key="2">
    <source>
        <dbReference type="ARBA" id="ARBA00022737"/>
    </source>
</evidence>
<feature type="repeat" description="WD" evidence="3">
    <location>
        <begin position="1157"/>
        <end position="1198"/>
    </location>
</feature>
<dbReference type="InterPro" id="IPR036322">
    <property type="entry name" value="WD40_repeat_dom_sf"/>
</dbReference>
<dbReference type="InterPro" id="IPR027417">
    <property type="entry name" value="P-loop_NTPase"/>
</dbReference>
<feature type="domain" description="Nephrocystin 3-like N-terminal" evidence="4">
    <location>
        <begin position="297"/>
        <end position="456"/>
    </location>
</feature>
<dbReference type="STRING" id="933852.A0A0C3AW19"/>
<sequence length="1450" mass="160244">MGNCISKDQAKDAEEVITTVAGLAGDQLKLPTSEQKPTPTPERTNLLSQQSNKEFKDEVVDPQRTAAMLQMGITIIDLFEKTAKATEMVLPSPLGDVLEKVTGVLKVLKQMAENRTAWRDLLDTVDKHQEIFNGQLSRLKVENMVPDPDSPLLGPVIDYSNSLEKLAAKIMTEGGLLNKDAKESPMWDKIKTFTFRAIHADDEKATMDGYLKQLSKAMDQFTFTLQIFVGFTTANIQATTDALSTDVKAVRKGMDQLQEMVVVNEQPVDHTNDLNVGPLGSQHKKCLEGTRVDVLEEIRVWAGAKDNTKPVYCIGDVAGTGKSTVSLTMYDEWVAQGPTPLAFFFSQQGVSVNTATDFCLYMKETIKSLFEGPELEAHWKKVESSITILKSQSVEQQWKKLVYEPLCMIPKSEVRVMIIDALDECTFATRSDLLKLILTACASGSLPHIRFFITTRNEVDILKVLRNEAYSNFVIHKALRNTANAKTDVEFYVDHRLDEAGIFVSAPEERRLLVDRCDGLFIFAKLACQLLEDCNGGEKPLKDILKEFTELDTLYFKTLANADKKPQYTRQVLKDILGVIVAAHEPLSMTAIAALLPTSTKVTDVDSVVSKLGSILGSAGANDPVYILHATFTEYLLRQSWVPKAQASNVYAITNVYAISKAVSNRNMARSCLSLLVNELKPNSEGEPSAALNYAALVWIYHVIPELHIKDICDLIRRFFREKLLSWIELGARTSTLPEYMLAIGRLQSSMEDVGKSPIQTITDDDIRWCHDILKFLRSNNTILQASPEGVYSSAMMFTSSDSLVYQNYEPALRDSLPTIILGLPTQGPGSTVLTGHDGGVIGIQRIIYSPEGDLIASAASNYEAREAMVWDTNTGATLVHYTSPDTLSSCFGAQFLSGKKEVAFVWSAYGAVAPWHLWKLSYETDELSSPPLLLEGEGQLQSVVWSTDQTYILCGTLEGKILQLSTETGKAVGESIAAHEGKINTIALSPDGTVLVSTSADKRFKIWTVTPQKLTELFTRDYPREDYGGYSYETYGAMFNPADPSLIAVATGDLVVIYNVKTGSFSSGCPGPFALGGILYSPDGKYIAAKGWGQQYADLIIQKDDKTLERTKLETGHREPITAFAFSPDRKYMATGANDQTIRIHDLADVGRTSEVKGHQAEIYALSFSPDHKRCASWDSGGLLCIWNLETGDLVGEPMATEQTTSFRNNIQYTSDGQDVISGNDTSNLMRINFETKKMEQIPFPIKLPFADETSLEVHKMATAPDDTSLAIIGYGFFEDMGPKEVLCIRRTDAPQDAPATVIMWGDPTPARLAYHPSGDYICYGEKVWEIATQPPTEVAGDKTKTILEETFPVFLGCSDESTHHFIVTVGPSIFTTISFRSPVRQTFRVPPELFACAFAAHDGLLAVGSRDGRVTVIDFTRLLKPEETNLLSRIREMRKTSAQRIASS</sequence>
<keyword evidence="2" id="KW-0677">Repeat</keyword>
<dbReference type="Pfam" id="PF24883">
    <property type="entry name" value="NPHP3_N"/>
    <property type="match status" value="1"/>
</dbReference>